<accession>A0ACB7WHR8</accession>
<sequence>MASSPERYAPSPAPSANLDSFPMLVPVLILFIFVVGFFSIYLLHNLLYIFLASRRRRGVLVQRPLVRGLDREILESFPTFEFNEVSTCGTCEAECAVCLAEFHGGDAVRMLSVCYHVFHRECIDEWLEKHTTCPVCRSDLEKKPPVPETEMVVEETAESHVVVVEGDGDGVEDLGELGLKEEPGVVDPKGGDTDGDDERNRLRLTVTAEEQMSSL</sequence>
<evidence type="ECO:0000313" key="1">
    <source>
        <dbReference type="EMBL" id="KAH7687383.1"/>
    </source>
</evidence>
<keyword evidence="2" id="KW-1185">Reference proteome</keyword>
<organism evidence="1 2">
    <name type="scientific">Dioscorea alata</name>
    <name type="common">Purple yam</name>
    <dbReference type="NCBI Taxonomy" id="55571"/>
    <lineage>
        <taxon>Eukaryota</taxon>
        <taxon>Viridiplantae</taxon>
        <taxon>Streptophyta</taxon>
        <taxon>Embryophyta</taxon>
        <taxon>Tracheophyta</taxon>
        <taxon>Spermatophyta</taxon>
        <taxon>Magnoliopsida</taxon>
        <taxon>Liliopsida</taxon>
        <taxon>Dioscoreales</taxon>
        <taxon>Dioscoreaceae</taxon>
        <taxon>Dioscorea</taxon>
    </lineage>
</organism>
<protein>
    <submittedName>
        <fullName evidence="1">Zinc finger RING/FYVE/PHD-type protein</fullName>
    </submittedName>
</protein>
<comment type="caution">
    <text evidence="1">The sequence shown here is derived from an EMBL/GenBank/DDBJ whole genome shotgun (WGS) entry which is preliminary data.</text>
</comment>
<dbReference type="Proteomes" id="UP000827976">
    <property type="component" value="Chromosome 4"/>
</dbReference>
<proteinExistence type="predicted"/>
<name>A0ACB7WHR8_DIOAL</name>
<gene>
    <name evidence="1" type="ORF">IHE45_04G163200</name>
</gene>
<dbReference type="EMBL" id="CM037014">
    <property type="protein sequence ID" value="KAH7687383.1"/>
    <property type="molecule type" value="Genomic_DNA"/>
</dbReference>
<reference evidence="2" key="1">
    <citation type="journal article" date="2022" name="Nat. Commun.">
        <title>Chromosome evolution and the genetic basis of agronomically important traits in greater yam.</title>
        <authorList>
            <person name="Bredeson J.V."/>
            <person name="Lyons J.B."/>
            <person name="Oniyinde I.O."/>
            <person name="Okereke N.R."/>
            <person name="Kolade O."/>
            <person name="Nnabue I."/>
            <person name="Nwadili C.O."/>
            <person name="Hribova E."/>
            <person name="Parker M."/>
            <person name="Nwogha J."/>
            <person name="Shu S."/>
            <person name="Carlson J."/>
            <person name="Kariba R."/>
            <person name="Muthemba S."/>
            <person name="Knop K."/>
            <person name="Barton G.J."/>
            <person name="Sherwood A.V."/>
            <person name="Lopez-Montes A."/>
            <person name="Asiedu R."/>
            <person name="Jamnadass R."/>
            <person name="Muchugi A."/>
            <person name="Goodstein D."/>
            <person name="Egesi C.N."/>
            <person name="Featherston J."/>
            <person name="Asfaw A."/>
            <person name="Simpson G.G."/>
            <person name="Dolezel J."/>
            <person name="Hendre P.S."/>
            <person name="Van Deynze A."/>
            <person name="Kumar P.L."/>
            <person name="Obidiegwu J.E."/>
            <person name="Bhattacharjee R."/>
            <person name="Rokhsar D.S."/>
        </authorList>
    </citation>
    <scope>NUCLEOTIDE SEQUENCE [LARGE SCALE GENOMIC DNA]</scope>
    <source>
        <strain evidence="2">cv. TDa95/00328</strain>
    </source>
</reference>
<evidence type="ECO:0000313" key="2">
    <source>
        <dbReference type="Proteomes" id="UP000827976"/>
    </source>
</evidence>